<evidence type="ECO:0000313" key="6">
    <source>
        <dbReference type="EMBL" id="KRG09401.1"/>
    </source>
</evidence>
<organism evidence="6 7">
    <name type="scientific">Lederbergia galactosidilytica</name>
    <dbReference type="NCBI Taxonomy" id="217031"/>
    <lineage>
        <taxon>Bacteria</taxon>
        <taxon>Bacillati</taxon>
        <taxon>Bacillota</taxon>
        <taxon>Bacilli</taxon>
        <taxon>Bacillales</taxon>
        <taxon>Bacillaceae</taxon>
        <taxon>Lederbergia</taxon>
    </lineage>
</organism>
<sequence length="195" mass="22489">MTKDKILAAAIHQYSLFNYHGATMQKIAKEVGIKPASIYFFYKNKEELFIAAFQKLLQSHFEQMKGILDAAKDAGILEIFNSLLAGTVAYHKSHMQETNAYISLVASPPAEMKQFLHEHMKTFDTWMLDSLAELAKRELPHLTETEAKMLTKQFVLLMDGIFWEINLYDDETLQEQIKQANEMMRKLLEGIQHTT</sequence>
<dbReference type="InterPro" id="IPR009057">
    <property type="entry name" value="Homeodomain-like_sf"/>
</dbReference>
<dbReference type="InterPro" id="IPR001647">
    <property type="entry name" value="HTH_TetR"/>
</dbReference>
<reference evidence="6 7" key="1">
    <citation type="submission" date="2015-06" db="EMBL/GenBank/DDBJ databases">
        <title>Genome sequencing project of Bacillus galactosidilyticus PL133.</title>
        <authorList>
            <person name="Gaiero J."/>
            <person name="Nicol R."/>
            <person name="Habash M."/>
        </authorList>
    </citation>
    <scope>NUCLEOTIDE SEQUENCE [LARGE SCALE GENOMIC DNA]</scope>
    <source>
        <strain evidence="6 7">PL133</strain>
    </source>
</reference>
<feature type="DNA-binding region" description="H-T-H motif" evidence="4">
    <location>
        <begin position="23"/>
        <end position="42"/>
    </location>
</feature>
<keyword evidence="1" id="KW-0805">Transcription regulation</keyword>
<dbReference type="SUPFAM" id="SSF46689">
    <property type="entry name" value="Homeodomain-like"/>
    <property type="match status" value="1"/>
</dbReference>
<dbReference type="PATRIC" id="fig|217031.4.peg.7954"/>
<dbReference type="Proteomes" id="UP000053881">
    <property type="component" value="Unassembled WGS sequence"/>
</dbReference>
<dbReference type="Gene3D" id="1.10.357.10">
    <property type="entry name" value="Tetracycline Repressor, domain 2"/>
    <property type="match status" value="1"/>
</dbReference>
<dbReference type="Pfam" id="PF00440">
    <property type="entry name" value="TetR_N"/>
    <property type="match status" value="1"/>
</dbReference>
<keyword evidence="2 4" id="KW-0238">DNA-binding</keyword>
<dbReference type="GO" id="GO:0003677">
    <property type="term" value="F:DNA binding"/>
    <property type="evidence" value="ECO:0007669"/>
    <property type="project" value="UniProtKB-UniRule"/>
</dbReference>
<comment type="caution">
    <text evidence="6">The sequence shown here is derived from an EMBL/GenBank/DDBJ whole genome shotgun (WGS) entry which is preliminary data.</text>
</comment>
<evidence type="ECO:0000256" key="1">
    <source>
        <dbReference type="ARBA" id="ARBA00023015"/>
    </source>
</evidence>
<name>A0A0Q9XQ23_9BACI</name>
<evidence type="ECO:0000256" key="3">
    <source>
        <dbReference type="ARBA" id="ARBA00023163"/>
    </source>
</evidence>
<feature type="domain" description="HTH tetR-type" evidence="5">
    <location>
        <begin position="1"/>
        <end position="60"/>
    </location>
</feature>
<keyword evidence="3" id="KW-0804">Transcription</keyword>
<dbReference type="PANTHER" id="PTHR47506">
    <property type="entry name" value="TRANSCRIPTIONAL REGULATORY PROTEIN"/>
    <property type="match status" value="1"/>
</dbReference>
<protein>
    <recommendedName>
        <fullName evidence="5">HTH tetR-type domain-containing protein</fullName>
    </recommendedName>
</protein>
<accession>A0A0Q9XQ23</accession>
<proteinExistence type="predicted"/>
<dbReference type="PANTHER" id="PTHR47506:SF6">
    <property type="entry name" value="HTH-TYPE TRANSCRIPTIONAL REPRESSOR NEMR"/>
    <property type="match status" value="1"/>
</dbReference>
<evidence type="ECO:0000256" key="2">
    <source>
        <dbReference type="ARBA" id="ARBA00023125"/>
    </source>
</evidence>
<dbReference type="Gene3D" id="1.10.10.60">
    <property type="entry name" value="Homeodomain-like"/>
    <property type="match status" value="1"/>
</dbReference>
<evidence type="ECO:0000313" key="7">
    <source>
        <dbReference type="Proteomes" id="UP000053881"/>
    </source>
</evidence>
<dbReference type="AlphaFoldDB" id="A0A0Q9XQ23"/>
<dbReference type="EMBL" id="LGPB01000140">
    <property type="protein sequence ID" value="KRG09401.1"/>
    <property type="molecule type" value="Genomic_DNA"/>
</dbReference>
<evidence type="ECO:0000256" key="4">
    <source>
        <dbReference type="PROSITE-ProRule" id="PRU00335"/>
    </source>
</evidence>
<gene>
    <name evidence="6" type="ORF">ACA29_23590</name>
</gene>
<evidence type="ECO:0000259" key="5">
    <source>
        <dbReference type="PROSITE" id="PS50977"/>
    </source>
</evidence>
<dbReference type="PROSITE" id="PS50977">
    <property type="entry name" value="HTH_TETR_2"/>
    <property type="match status" value="1"/>
</dbReference>